<dbReference type="SUPFAM" id="SSF55874">
    <property type="entry name" value="ATPase domain of HSP90 chaperone/DNA topoisomerase II/histidine kinase"/>
    <property type="match status" value="1"/>
</dbReference>
<evidence type="ECO:0000256" key="5">
    <source>
        <dbReference type="ARBA" id="ARBA00023125"/>
    </source>
</evidence>
<organism evidence="12 13">
    <name type="scientific">Sphingobacterium litopenaei</name>
    <dbReference type="NCBI Taxonomy" id="2763500"/>
    <lineage>
        <taxon>Bacteria</taxon>
        <taxon>Pseudomonadati</taxon>
        <taxon>Bacteroidota</taxon>
        <taxon>Sphingobacteriia</taxon>
        <taxon>Sphingobacteriales</taxon>
        <taxon>Sphingobacteriaceae</taxon>
        <taxon>Sphingobacterium</taxon>
    </lineage>
</organism>
<dbReference type="SMART" id="SM00448">
    <property type="entry name" value="REC"/>
    <property type="match status" value="1"/>
</dbReference>
<dbReference type="InterPro" id="IPR011123">
    <property type="entry name" value="Y_Y_Y"/>
</dbReference>
<dbReference type="Gene3D" id="2.60.40.10">
    <property type="entry name" value="Immunoglobulins"/>
    <property type="match status" value="1"/>
</dbReference>
<dbReference type="InterPro" id="IPR011006">
    <property type="entry name" value="CheY-like_superfamily"/>
</dbReference>
<dbReference type="InterPro" id="IPR003961">
    <property type="entry name" value="FN3_dom"/>
</dbReference>
<dbReference type="PROSITE" id="PS50110">
    <property type="entry name" value="RESPONSE_REGULATORY"/>
    <property type="match status" value="1"/>
</dbReference>
<dbReference type="InterPro" id="IPR011110">
    <property type="entry name" value="Reg_prop"/>
</dbReference>
<dbReference type="CDD" id="cd00082">
    <property type="entry name" value="HisKA"/>
    <property type="match status" value="1"/>
</dbReference>
<dbReference type="InterPro" id="IPR018060">
    <property type="entry name" value="HTH_AraC"/>
</dbReference>
<dbReference type="EMBL" id="JACOIJ010000001">
    <property type="protein sequence ID" value="MBD1428087.1"/>
    <property type="molecule type" value="Genomic_DNA"/>
</dbReference>
<keyword evidence="4" id="KW-0805">Transcription regulation</keyword>
<dbReference type="InterPro" id="IPR036097">
    <property type="entry name" value="HisK_dim/P_sf"/>
</dbReference>
<dbReference type="Pfam" id="PF02518">
    <property type="entry name" value="HATPase_c"/>
    <property type="match status" value="1"/>
</dbReference>
<evidence type="ECO:0000256" key="2">
    <source>
        <dbReference type="ARBA" id="ARBA00012438"/>
    </source>
</evidence>
<evidence type="ECO:0000313" key="12">
    <source>
        <dbReference type="EMBL" id="MBD1428087.1"/>
    </source>
</evidence>
<accession>A0ABR7Y9V8</accession>
<evidence type="ECO:0000256" key="7">
    <source>
        <dbReference type="PROSITE-ProRule" id="PRU00169"/>
    </source>
</evidence>
<keyword evidence="8" id="KW-0472">Membrane</keyword>
<evidence type="ECO:0000256" key="8">
    <source>
        <dbReference type="SAM" id="Phobius"/>
    </source>
</evidence>
<feature type="domain" description="Histidine kinase" evidence="10">
    <location>
        <begin position="840"/>
        <end position="1062"/>
    </location>
</feature>
<dbReference type="InterPro" id="IPR003594">
    <property type="entry name" value="HATPase_dom"/>
</dbReference>
<dbReference type="Gene3D" id="1.10.10.60">
    <property type="entry name" value="Homeodomain-like"/>
    <property type="match status" value="1"/>
</dbReference>
<dbReference type="PROSITE" id="PS50109">
    <property type="entry name" value="HIS_KIN"/>
    <property type="match status" value="1"/>
</dbReference>
<dbReference type="PANTHER" id="PTHR43547">
    <property type="entry name" value="TWO-COMPONENT HISTIDINE KINASE"/>
    <property type="match status" value="1"/>
</dbReference>
<dbReference type="SUPFAM" id="SSF47384">
    <property type="entry name" value="Homodimeric domain of signal transducing histidine kinase"/>
    <property type="match status" value="1"/>
</dbReference>
<dbReference type="InterPro" id="IPR004358">
    <property type="entry name" value="Sig_transdc_His_kin-like_C"/>
</dbReference>
<feature type="domain" description="HTH araC/xylS-type" evidence="9">
    <location>
        <begin position="1237"/>
        <end position="1336"/>
    </location>
</feature>
<keyword evidence="13" id="KW-1185">Reference proteome</keyword>
<dbReference type="SMART" id="SM00387">
    <property type="entry name" value="HATPase_c"/>
    <property type="match status" value="1"/>
</dbReference>
<keyword evidence="5" id="KW-0238">DNA-binding</keyword>
<dbReference type="InterPro" id="IPR001789">
    <property type="entry name" value="Sig_transdc_resp-reg_receiver"/>
</dbReference>
<evidence type="ECO:0000259" key="9">
    <source>
        <dbReference type="PROSITE" id="PS01124"/>
    </source>
</evidence>
<feature type="domain" description="Response regulatory" evidence="11">
    <location>
        <begin position="1090"/>
        <end position="1205"/>
    </location>
</feature>
<evidence type="ECO:0000259" key="11">
    <source>
        <dbReference type="PROSITE" id="PS50110"/>
    </source>
</evidence>
<dbReference type="RefSeq" id="WP_190301122.1">
    <property type="nucleotide sequence ID" value="NZ_JACOIJ010000001.1"/>
</dbReference>
<evidence type="ECO:0000259" key="10">
    <source>
        <dbReference type="PROSITE" id="PS50109"/>
    </source>
</evidence>
<sequence length="1342" mass="152390">MPLFGQELPVSFQRYYSKDGLSSNTIYTIYRDTYGFLWIGTEDGLNRYDGRTYKVYRYDANNEQGLKSNHITSLCEDQQGRIWIATTGGGLSYYDRKLDKIFAYEKTPDDRWMSAAITSLTTDYNGNIWVSSYGNISVINAKDINKMPDASYNKVISFFLERFTRYIYKDKEGQMWISSIGNVYKISKDFQHIIEFKIPSKIHNGIEISSITEDEQKRIWAGSSYGLYFLEHKGKEFKDFDHFAPSKLSSNKVYALGNDSKGGVWVGTDNGLDILNPKDLTIQRFKPDISNIHSLSHKSIRSIYADQFGIYWVGTYQGGLNKYDTNLSQFGLKGINLFERRGESTNMITSFLQHKEDVLLGVDGGGVYIYERNLDKLSPLSLPENINNYTVLALEGKNDKVWIGTYQKGILEYNFTSKSLKKYRAGEGVNDLNNDEVFCLTKDHAGNLWAGTNGGGINILNTQDGTIKKYMVQGRNEHIDIEPPNNFIRVLKEDLDNNMWIGSYGSGVSVYNPKTKKTVFYDRENSGLPSNYILSIHIDNKGTAYVGTNGNGIGVLPKGANKFQVISEKDGLINGVIQSIIEADNGKIWFSTNRGLSCYDPANKSFKNYTQSAGLQQGAFMLGAGIKTSDGEIFFGGQNGFNHFYPKNLKINQNPANVVLTDLKIDNKIVLPSENGPIQSTLQTSEQINLKYKQNFSISFAALNLTVPEDNAYEYRLVGFDKNWIQVDKELSAYYTNLDPGEYTFEVRASNNDGVWSENITRIHVIVNPPFWMTIYAYIFYLMMAAGTLLYIRHRGIQNLKQKFALEQERIQAKQLIEQQKREAETLHKLDQMKIKFLTNLSHEFRTPISLIVGPIETLINQIQDIHARTQLDLVKRNARRLLNLVNQLLDFRKMEEHELKLQNSEGDLVAAVKEVFQSFNDMALQKGIDYSFYSCQEKLYSSFDEDKIERILFNLISNAFKFTPKGGDIAVSIVSADYQDNNKIKVSFEVRDTGIGIPAEARESIFESFFQHDTAGKVLNQGSGIGLSIAESFVKMYEGKIQVDSEVGKGSVFYFDLLLNYAEEPLVEEVDEILVEQETYDADARNKPSLLIVEDDDDFRDYLREILAENYKVFEAVNGKEGWQKSLFHHPDIVICDVQMPIMNGMELAQKMAQDKRTKHIPIVLMTASKVENGLVCGLESGAVDYITKPFDINVLLAKVNSLMILNQAFKDVYSKQVSIAVPEVAVVSEKDKFLQNVLNYVYENMDNPQLSVEALSAHLCISRASLYNRLLEYTGMSPVDFIRSVKLEKAANLLERSDKTISEIAYETGFANPNYFTKVFKAKYQMTPSEYIHSTKKDKV</sequence>
<dbReference type="Gene3D" id="1.10.287.130">
    <property type="match status" value="1"/>
</dbReference>
<dbReference type="PROSITE" id="PS01124">
    <property type="entry name" value="HTH_ARAC_FAMILY_2"/>
    <property type="match status" value="1"/>
</dbReference>
<comment type="catalytic activity">
    <reaction evidence="1">
        <text>ATP + protein L-histidine = ADP + protein N-phospho-L-histidine.</text>
        <dbReference type="EC" id="2.7.13.3"/>
    </reaction>
</comment>
<dbReference type="InterPro" id="IPR013783">
    <property type="entry name" value="Ig-like_fold"/>
</dbReference>
<evidence type="ECO:0000256" key="1">
    <source>
        <dbReference type="ARBA" id="ARBA00000085"/>
    </source>
</evidence>
<dbReference type="SUPFAM" id="SSF52172">
    <property type="entry name" value="CheY-like"/>
    <property type="match status" value="1"/>
</dbReference>
<dbReference type="Gene3D" id="3.40.50.2300">
    <property type="match status" value="1"/>
</dbReference>
<dbReference type="Gene3D" id="2.130.10.10">
    <property type="entry name" value="YVTN repeat-like/Quinoprotein amine dehydrogenase"/>
    <property type="match status" value="3"/>
</dbReference>
<evidence type="ECO:0000256" key="6">
    <source>
        <dbReference type="ARBA" id="ARBA00023163"/>
    </source>
</evidence>
<name>A0ABR7Y9V8_9SPHI</name>
<dbReference type="InterPro" id="IPR003661">
    <property type="entry name" value="HisK_dim/P_dom"/>
</dbReference>
<gene>
    <name evidence="12" type="ORF">H8B04_00650</name>
</gene>
<comment type="caution">
    <text evidence="12">The sequence shown here is derived from an EMBL/GenBank/DDBJ whole genome shotgun (WGS) entry which is preliminary data.</text>
</comment>
<dbReference type="InterPro" id="IPR036890">
    <property type="entry name" value="HATPase_C_sf"/>
</dbReference>
<dbReference type="InterPro" id="IPR015943">
    <property type="entry name" value="WD40/YVTN_repeat-like_dom_sf"/>
</dbReference>
<dbReference type="Pfam" id="PF00512">
    <property type="entry name" value="HisKA"/>
    <property type="match status" value="1"/>
</dbReference>
<keyword evidence="8" id="KW-1133">Transmembrane helix</keyword>
<dbReference type="Pfam" id="PF07494">
    <property type="entry name" value="Reg_prop"/>
    <property type="match status" value="6"/>
</dbReference>
<dbReference type="PROSITE" id="PS00041">
    <property type="entry name" value="HTH_ARAC_FAMILY_1"/>
    <property type="match status" value="1"/>
</dbReference>
<dbReference type="PANTHER" id="PTHR43547:SF2">
    <property type="entry name" value="HYBRID SIGNAL TRANSDUCTION HISTIDINE KINASE C"/>
    <property type="match status" value="1"/>
</dbReference>
<dbReference type="SMART" id="SM00342">
    <property type="entry name" value="HTH_ARAC"/>
    <property type="match status" value="1"/>
</dbReference>
<dbReference type="InterPro" id="IPR009057">
    <property type="entry name" value="Homeodomain-like_sf"/>
</dbReference>
<evidence type="ECO:0000256" key="4">
    <source>
        <dbReference type="ARBA" id="ARBA00023015"/>
    </source>
</evidence>
<dbReference type="EC" id="2.7.13.3" evidence="2"/>
<dbReference type="SUPFAM" id="SSF46689">
    <property type="entry name" value="Homeodomain-like"/>
    <property type="match status" value="1"/>
</dbReference>
<feature type="transmembrane region" description="Helical" evidence="8">
    <location>
        <begin position="771"/>
        <end position="792"/>
    </location>
</feature>
<keyword evidence="6" id="KW-0804">Transcription</keyword>
<dbReference type="Gene3D" id="3.30.565.10">
    <property type="entry name" value="Histidine kinase-like ATPase, C-terminal domain"/>
    <property type="match status" value="1"/>
</dbReference>
<dbReference type="Pfam" id="PF12833">
    <property type="entry name" value="HTH_18"/>
    <property type="match status" value="1"/>
</dbReference>
<dbReference type="SUPFAM" id="SSF63829">
    <property type="entry name" value="Calcium-dependent phosphotriesterase"/>
    <property type="match status" value="3"/>
</dbReference>
<feature type="modified residue" description="4-aspartylphosphate" evidence="7">
    <location>
        <position position="1138"/>
    </location>
</feature>
<dbReference type="InterPro" id="IPR005467">
    <property type="entry name" value="His_kinase_dom"/>
</dbReference>
<dbReference type="PRINTS" id="PR00344">
    <property type="entry name" value="BCTRLSENSOR"/>
</dbReference>
<protein>
    <recommendedName>
        <fullName evidence="2">histidine kinase</fullName>
        <ecNumber evidence="2">2.7.13.3</ecNumber>
    </recommendedName>
</protein>
<keyword evidence="8" id="KW-0812">Transmembrane</keyword>
<dbReference type="Pfam" id="PF00072">
    <property type="entry name" value="Response_reg"/>
    <property type="match status" value="1"/>
</dbReference>
<dbReference type="InterPro" id="IPR018062">
    <property type="entry name" value="HTH_AraC-typ_CS"/>
</dbReference>
<dbReference type="CDD" id="cd00156">
    <property type="entry name" value="REC"/>
    <property type="match status" value="1"/>
</dbReference>
<evidence type="ECO:0000256" key="3">
    <source>
        <dbReference type="ARBA" id="ARBA00022553"/>
    </source>
</evidence>
<dbReference type="CDD" id="cd00063">
    <property type="entry name" value="FN3"/>
    <property type="match status" value="1"/>
</dbReference>
<proteinExistence type="predicted"/>
<dbReference type="Proteomes" id="UP000651271">
    <property type="component" value="Unassembled WGS sequence"/>
</dbReference>
<evidence type="ECO:0000313" key="13">
    <source>
        <dbReference type="Proteomes" id="UP000651271"/>
    </source>
</evidence>
<dbReference type="SMART" id="SM00388">
    <property type="entry name" value="HisKA"/>
    <property type="match status" value="1"/>
</dbReference>
<keyword evidence="3 7" id="KW-0597">Phosphoprotein</keyword>
<reference evidence="12 13" key="1">
    <citation type="submission" date="2020-08" db="EMBL/GenBank/DDBJ databases">
        <title>Sphingobacterium sp. DN04309 isolated from aquaculture water.</title>
        <authorList>
            <person name="Zhang M."/>
        </authorList>
    </citation>
    <scope>NUCLEOTIDE SEQUENCE [LARGE SCALE GENOMIC DNA]</scope>
    <source>
        <strain evidence="12 13">DN04309</strain>
    </source>
</reference>
<dbReference type="Pfam" id="PF07495">
    <property type="entry name" value="Y_Y_Y"/>
    <property type="match status" value="1"/>
</dbReference>